<keyword evidence="6" id="KW-1185">Reference proteome</keyword>
<dbReference type="SUPFAM" id="SSF51445">
    <property type="entry name" value="(Trans)glycosidases"/>
    <property type="match status" value="1"/>
</dbReference>
<dbReference type="OrthoDB" id="6020543at2759"/>
<protein>
    <submittedName>
        <fullName evidence="5">Glycoside hydrolase family 18 protein</fullName>
    </submittedName>
</protein>
<feature type="domain" description="GH18" evidence="4">
    <location>
        <begin position="30"/>
        <end position="341"/>
    </location>
</feature>
<evidence type="ECO:0000256" key="1">
    <source>
        <dbReference type="ARBA" id="ARBA00022801"/>
    </source>
</evidence>
<dbReference type="Pfam" id="PF00704">
    <property type="entry name" value="Glyco_hydro_18"/>
    <property type="match status" value="1"/>
</dbReference>
<dbReference type="PANTHER" id="PTHR45708">
    <property type="entry name" value="ENDOCHITINASE"/>
    <property type="match status" value="1"/>
</dbReference>
<feature type="chain" id="PRO_5016025342" evidence="3">
    <location>
        <begin position="24"/>
        <end position="343"/>
    </location>
</feature>
<dbReference type="GO" id="GO:0004568">
    <property type="term" value="F:chitinase activity"/>
    <property type="evidence" value="ECO:0007669"/>
    <property type="project" value="TreeGrafter"/>
</dbReference>
<dbReference type="STRING" id="97972.A0A2V1DPT3"/>
<dbReference type="AlphaFoldDB" id="A0A2V1DPT3"/>
<keyword evidence="3" id="KW-0732">Signal</keyword>
<dbReference type="InterPro" id="IPR017853">
    <property type="entry name" value="GH"/>
</dbReference>
<evidence type="ECO:0000256" key="3">
    <source>
        <dbReference type="SAM" id="SignalP"/>
    </source>
</evidence>
<keyword evidence="1 5" id="KW-0378">Hydrolase</keyword>
<dbReference type="EMBL" id="KZ805379">
    <property type="protein sequence ID" value="PVI00101.1"/>
    <property type="molecule type" value="Genomic_DNA"/>
</dbReference>
<gene>
    <name evidence="5" type="ORF">DM02DRAFT_628819</name>
</gene>
<evidence type="ECO:0000313" key="5">
    <source>
        <dbReference type="EMBL" id="PVI00101.1"/>
    </source>
</evidence>
<keyword evidence="2" id="KW-0326">Glycosidase</keyword>
<dbReference type="PROSITE" id="PS51910">
    <property type="entry name" value="GH18_2"/>
    <property type="match status" value="1"/>
</dbReference>
<organism evidence="5 6">
    <name type="scientific">Periconia macrospinosa</name>
    <dbReference type="NCBI Taxonomy" id="97972"/>
    <lineage>
        <taxon>Eukaryota</taxon>
        <taxon>Fungi</taxon>
        <taxon>Dikarya</taxon>
        <taxon>Ascomycota</taxon>
        <taxon>Pezizomycotina</taxon>
        <taxon>Dothideomycetes</taxon>
        <taxon>Pleosporomycetidae</taxon>
        <taxon>Pleosporales</taxon>
        <taxon>Massarineae</taxon>
        <taxon>Periconiaceae</taxon>
        <taxon>Periconia</taxon>
    </lineage>
</organism>
<name>A0A2V1DPT3_9PLEO</name>
<dbReference type="PANTHER" id="PTHR45708:SF49">
    <property type="entry name" value="ENDOCHITINASE"/>
    <property type="match status" value="1"/>
</dbReference>
<dbReference type="InterPro" id="IPR050542">
    <property type="entry name" value="Glycosyl_Hydrlase18_Chitinase"/>
</dbReference>
<dbReference type="Proteomes" id="UP000244855">
    <property type="component" value="Unassembled WGS sequence"/>
</dbReference>
<evidence type="ECO:0000256" key="2">
    <source>
        <dbReference type="ARBA" id="ARBA00023295"/>
    </source>
</evidence>
<dbReference type="GO" id="GO:0005576">
    <property type="term" value="C:extracellular region"/>
    <property type="evidence" value="ECO:0007669"/>
    <property type="project" value="TreeGrafter"/>
</dbReference>
<dbReference type="GO" id="GO:0005975">
    <property type="term" value="P:carbohydrate metabolic process"/>
    <property type="evidence" value="ECO:0007669"/>
    <property type="project" value="InterPro"/>
</dbReference>
<accession>A0A2V1DPT3</accession>
<sequence>MVLLSTLSTAAVILYHLTKPTQAIFDPDGQNLFVYFSQSSGKNASLDDLCGSDAVDAVIIGFLRSFTGTRGYPTVDFGPSNCNDTRSAEESVAPGLAVCHELGQQVKRCQGMGKKIFLSIGGSTSDTSFEEGSSGRKQAKEAAKSMWNLFGEGKATPSLRPFGQDVIVDGYDIDHEQGSPRNFDTFISQLKSYSSGASKPIYFSAAPICTLKDPSISTDTLAFLDFIFIRFYNSAECSLGTPGFSPSLQRWYQELVPAGHLPFPKVLLGALSFDNGNTGYVPAEEFGNFIRTAKEPDFMCLWNAKKFGGVMLWDGPRGLANAVKPDGENYVTYVKNALEGPSG</sequence>
<reference evidence="5 6" key="1">
    <citation type="journal article" date="2018" name="Sci. Rep.">
        <title>Comparative genomics provides insights into the lifestyle and reveals functional heterogeneity of dark septate endophytic fungi.</title>
        <authorList>
            <person name="Knapp D.G."/>
            <person name="Nemeth J.B."/>
            <person name="Barry K."/>
            <person name="Hainaut M."/>
            <person name="Henrissat B."/>
            <person name="Johnson J."/>
            <person name="Kuo A."/>
            <person name="Lim J.H.P."/>
            <person name="Lipzen A."/>
            <person name="Nolan M."/>
            <person name="Ohm R.A."/>
            <person name="Tamas L."/>
            <person name="Grigoriev I.V."/>
            <person name="Spatafora J.W."/>
            <person name="Nagy L.G."/>
            <person name="Kovacs G.M."/>
        </authorList>
    </citation>
    <scope>NUCLEOTIDE SEQUENCE [LARGE SCALE GENOMIC DNA]</scope>
    <source>
        <strain evidence="5 6">DSE2036</strain>
    </source>
</reference>
<evidence type="ECO:0000313" key="6">
    <source>
        <dbReference type="Proteomes" id="UP000244855"/>
    </source>
</evidence>
<proteinExistence type="predicted"/>
<evidence type="ECO:0000259" key="4">
    <source>
        <dbReference type="PROSITE" id="PS51910"/>
    </source>
</evidence>
<dbReference type="Gene3D" id="3.20.20.80">
    <property type="entry name" value="Glycosidases"/>
    <property type="match status" value="1"/>
</dbReference>
<feature type="signal peptide" evidence="3">
    <location>
        <begin position="1"/>
        <end position="23"/>
    </location>
</feature>
<dbReference type="InterPro" id="IPR001223">
    <property type="entry name" value="Glyco_hydro18_cat"/>
</dbReference>